<evidence type="ECO:0000256" key="6">
    <source>
        <dbReference type="SAM" id="Phobius"/>
    </source>
</evidence>
<dbReference type="InterPro" id="IPR005828">
    <property type="entry name" value="MFS_sugar_transport-like"/>
</dbReference>
<evidence type="ECO:0000259" key="7">
    <source>
        <dbReference type="PROSITE" id="PS50850"/>
    </source>
</evidence>
<keyword evidence="9" id="KW-1185">Reference proteome</keyword>
<keyword evidence="5 6" id="KW-0472">Membrane</keyword>
<keyword evidence="2" id="KW-0813">Transport</keyword>
<dbReference type="InterPro" id="IPR005829">
    <property type="entry name" value="Sugar_transporter_CS"/>
</dbReference>
<evidence type="ECO:0000256" key="3">
    <source>
        <dbReference type="ARBA" id="ARBA00022692"/>
    </source>
</evidence>
<reference evidence="8 9" key="1">
    <citation type="journal article" date="2019" name="Int. J. Syst. Evol. Microbiol.">
        <title>The Global Catalogue of Microorganisms (GCM) 10K type strain sequencing project: providing services to taxonomists for standard genome sequencing and annotation.</title>
        <authorList>
            <consortium name="The Broad Institute Genomics Platform"/>
            <consortium name="The Broad Institute Genome Sequencing Center for Infectious Disease"/>
            <person name="Wu L."/>
            <person name="Ma J."/>
        </authorList>
    </citation>
    <scope>NUCLEOTIDE SEQUENCE [LARGE SCALE GENOMIC DNA]</scope>
    <source>
        <strain evidence="8 9">JCM 19585</strain>
    </source>
</reference>
<dbReference type="PANTHER" id="PTHR23511">
    <property type="entry name" value="SYNAPTIC VESICLE GLYCOPROTEIN 2"/>
    <property type="match status" value="1"/>
</dbReference>
<feature type="transmembrane region" description="Helical" evidence="6">
    <location>
        <begin position="347"/>
        <end position="365"/>
    </location>
</feature>
<proteinExistence type="predicted"/>
<dbReference type="EMBL" id="BMPF01000001">
    <property type="protein sequence ID" value="GGL25609.1"/>
    <property type="molecule type" value="Genomic_DNA"/>
</dbReference>
<dbReference type="Pfam" id="PF00083">
    <property type="entry name" value="Sugar_tr"/>
    <property type="match status" value="1"/>
</dbReference>
<evidence type="ECO:0000256" key="4">
    <source>
        <dbReference type="ARBA" id="ARBA00022989"/>
    </source>
</evidence>
<feature type="domain" description="Major facilitator superfamily (MFS) profile" evidence="7">
    <location>
        <begin position="25"/>
        <end position="467"/>
    </location>
</feature>
<feature type="transmembrane region" description="Helical" evidence="6">
    <location>
        <begin position="53"/>
        <end position="79"/>
    </location>
</feature>
<dbReference type="PROSITE" id="PS00217">
    <property type="entry name" value="SUGAR_TRANSPORT_2"/>
    <property type="match status" value="1"/>
</dbReference>
<evidence type="ECO:0000256" key="1">
    <source>
        <dbReference type="ARBA" id="ARBA00004141"/>
    </source>
</evidence>
<dbReference type="Gene3D" id="1.20.1250.20">
    <property type="entry name" value="MFS general substrate transporter like domains"/>
    <property type="match status" value="1"/>
</dbReference>
<feature type="transmembrane region" description="Helical" evidence="6">
    <location>
        <begin position="413"/>
        <end position="433"/>
    </location>
</feature>
<dbReference type="CDD" id="cd17316">
    <property type="entry name" value="MFS_SV2_like"/>
    <property type="match status" value="1"/>
</dbReference>
<feature type="transmembrane region" description="Helical" evidence="6">
    <location>
        <begin position="305"/>
        <end position="326"/>
    </location>
</feature>
<feature type="transmembrane region" description="Helical" evidence="6">
    <location>
        <begin position="192"/>
        <end position="213"/>
    </location>
</feature>
<dbReference type="GO" id="GO:0022857">
    <property type="term" value="F:transmembrane transporter activity"/>
    <property type="evidence" value="ECO:0007669"/>
    <property type="project" value="InterPro"/>
</dbReference>
<dbReference type="InterPro" id="IPR020846">
    <property type="entry name" value="MFS_dom"/>
</dbReference>
<comment type="caution">
    <text evidence="8">The sequence shown here is derived from an EMBL/GenBank/DDBJ whole genome shotgun (WGS) entry which is preliminary data.</text>
</comment>
<keyword evidence="3 6" id="KW-0812">Transmembrane</keyword>
<evidence type="ECO:0000256" key="5">
    <source>
        <dbReference type="ARBA" id="ARBA00023136"/>
    </source>
</evidence>
<feature type="transmembrane region" description="Helical" evidence="6">
    <location>
        <begin position="116"/>
        <end position="137"/>
    </location>
</feature>
<dbReference type="PROSITE" id="PS00216">
    <property type="entry name" value="SUGAR_TRANSPORT_1"/>
    <property type="match status" value="1"/>
</dbReference>
<sequence length="472" mass="49815">MTETNATGVAGALDRIPVGSFHRRLLAICGTAWAFDGMEVILISFTLPVLLDAWALSGLSAGLLGSASLMGMIAGNWGWGYVADQYGRKPAFQWTVLTYALFAGLTALAVGFYSGFALRFLTGVGLGGALAVDTSYLSEHLPTNRRGRYLVYLDAFWPLGYGFAVVLAWFFLSYLPGGGLVSVPVFGAVESWRLLFVASAIPGLLVFVIRYGLSETPYYLARVGKVEAANERLRAMAAESGGDYTPIDPDDIEPHDSASVRELFADGLRGRTATIAFAWFAINFGYYGVFIWLPQTFGASGTVPALSFGGITVGGVYSYFLLIALVQFPGYASAAYLVEKVGRKLTLGTYLLASGLFTFVFASAMPGAGFGLGIEGFWAFFLALLASSFFTLGAWGAIYAYTPELFPTHLRATGNGFAGGVGKIAAVIGPILAGALVPVGYVAALLPLAVAFALGGVVVLAFGVETMGKPLQ</sequence>
<evidence type="ECO:0000313" key="9">
    <source>
        <dbReference type="Proteomes" id="UP000628840"/>
    </source>
</evidence>
<dbReference type="PANTHER" id="PTHR23511:SF34">
    <property type="entry name" value="SYNAPTIC VESICLE GLYCOPROTEIN 2"/>
    <property type="match status" value="1"/>
</dbReference>
<feature type="transmembrane region" description="Helical" evidence="6">
    <location>
        <begin position="149"/>
        <end position="172"/>
    </location>
</feature>
<dbReference type="PROSITE" id="PS50850">
    <property type="entry name" value="MFS"/>
    <property type="match status" value="1"/>
</dbReference>
<feature type="transmembrane region" description="Helical" evidence="6">
    <location>
        <begin position="377"/>
        <end position="401"/>
    </location>
</feature>
<comment type="subcellular location">
    <subcellularLocation>
        <location evidence="1">Membrane</location>
        <topology evidence="1">Multi-pass membrane protein</topology>
    </subcellularLocation>
</comment>
<evidence type="ECO:0000256" key="2">
    <source>
        <dbReference type="ARBA" id="ARBA00022448"/>
    </source>
</evidence>
<name>A0A830F703_9EURY</name>
<dbReference type="SUPFAM" id="SSF103473">
    <property type="entry name" value="MFS general substrate transporter"/>
    <property type="match status" value="1"/>
</dbReference>
<evidence type="ECO:0000313" key="8">
    <source>
        <dbReference type="EMBL" id="GGL25609.1"/>
    </source>
</evidence>
<dbReference type="GO" id="GO:0016020">
    <property type="term" value="C:membrane"/>
    <property type="evidence" value="ECO:0007669"/>
    <property type="project" value="UniProtKB-SubCell"/>
</dbReference>
<gene>
    <name evidence="8" type="ORF">GCM10009037_06520</name>
</gene>
<dbReference type="OrthoDB" id="117970at2157"/>
<organism evidence="8 9">
    <name type="scientific">Halarchaeum grantii</name>
    <dbReference type="NCBI Taxonomy" id="1193105"/>
    <lineage>
        <taxon>Archaea</taxon>
        <taxon>Methanobacteriati</taxon>
        <taxon>Methanobacteriota</taxon>
        <taxon>Stenosarchaea group</taxon>
        <taxon>Halobacteria</taxon>
        <taxon>Halobacteriales</taxon>
        <taxon>Halobacteriaceae</taxon>
    </lineage>
</organism>
<keyword evidence="4 6" id="KW-1133">Transmembrane helix</keyword>
<dbReference type="RefSeq" id="WP_188878791.1">
    <property type="nucleotide sequence ID" value="NZ_BMPF01000001.1"/>
</dbReference>
<dbReference type="Proteomes" id="UP000628840">
    <property type="component" value="Unassembled WGS sequence"/>
</dbReference>
<feature type="transmembrane region" description="Helical" evidence="6">
    <location>
        <begin position="25"/>
        <end position="47"/>
    </location>
</feature>
<dbReference type="InterPro" id="IPR036259">
    <property type="entry name" value="MFS_trans_sf"/>
</dbReference>
<feature type="transmembrane region" description="Helical" evidence="6">
    <location>
        <begin position="273"/>
        <end position="293"/>
    </location>
</feature>
<feature type="transmembrane region" description="Helical" evidence="6">
    <location>
        <begin position="439"/>
        <end position="464"/>
    </location>
</feature>
<protein>
    <submittedName>
        <fullName evidence="8">MFS transporter</fullName>
    </submittedName>
</protein>
<dbReference type="AlphaFoldDB" id="A0A830F703"/>
<accession>A0A830F703</accession>
<feature type="transmembrane region" description="Helical" evidence="6">
    <location>
        <begin position="91"/>
        <end position="110"/>
    </location>
</feature>